<sequence length="106" mass="11608">MNPTFKNGSGLPPVKSTPDASVCVTAQRPDKHCQHAKRCHTSNMDKQGLKPHRTNAYIETALAREISSPFSFPDSIFSLMATIVKIGIQFVIIFYSEPVTTTPSTA</sequence>
<dbReference type="GeneID" id="34462244"/>
<gene>
    <name evidence="2" type="ORF">ASPGLDRAFT_44215</name>
</gene>
<dbReference type="RefSeq" id="XP_022403113.1">
    <property type="nucleotide sequence ID" value="XM_022545983.1"/>
</dbReference>
<evidence type="ECO:0000313" key="3">
    <source>
        <dbReference type="Proteomes" id="UP000184300"/>
    </source>
</evidence>
<evidence type="ECO:0000256" key="1">
    <source>
        <dbReference type="SAM" id="MobiDB-lite"/>
    </source>
</evidence>
<keyword evidence="3" id="KW-1185">Reference proteome</keyword>
<accession>A0A1L9VRB1</accession>
<dbReference type="EMBL" id="KV878892">
    <property type="protein sequence ID" value="OJJ86424.1"/>
    <property type="molecule type" value="Genomic_DNA"/>
</dbReference>
<organism evidence="2 3">
    <name type="scientific">Aspergillus glaucus CBS 516.65</name>
    <dbReference type="NCBI Taxonomy" id="1160497"/>
    <lineage>
        <taxon>Eukaryota</taxon>
        <taxon>Fungi</taxon>
        <taxon>Dikarya</taxon>
        <taxon>Ascomycota</taxon>
        <taxon>Pezizomycotina</taxon>
        <taxon>Eurotiomycetes</taxon>
        <taxon>Eurotiomycetidae</taxon>
        <taxon>Eurotiales</taxon>
        <taxon>Aspergillaceae</taxon>
        <taxon>Aspergillus</taxon>
        <taxon>Aspergillus subgen. Aspergillus</taxon>
    </lineage>
</organism>
<name>A0A1L9VRB1_ASPGL</name>
<feature type="region of interest" description="Disordered" evidence="1">
    <location>
        <begin position="1"/>
        <end position="20"/>
    </location>
</feature>
<dbReference type="Proteomes" id="UP000184300">
    <property type="component" value="Unassembled WGS sequence"/>
</dbReference>
<protein>
    <submittedName>
        <fullName evidence="2">Uncharacterized protein</fullName>
    </submittedName>
</protein>
<proteinExistence type="predicted"/>
<dbReference type="VEuPathDB" id="FungiDB:ASPGLDRAFT_44215"/>
<reference evidence="3" key="1">
    <citation type="journal article" date="2017" name="Genome Biol.">
        <title>Comparative genomics reveals high biological diversity and specific adaptations in the industrially and medically important fungal genus Aspergillus.</title>
        <authorList>
            <person name="de Vries R.P."/>
            <person name="Riley R."/>
            <person name="Wiebenga A."/>
            <person name="Aguilar-Osorio G."/>
            <person name="Amillis S."/>
            <person name="Uchima C.A."/>
            <person name="Anderluh G."/>
            <person name="Asadollahi M."/>
            <person name="Askin M."/>
            <person name="Barry K."/>
            <person name="Battaglia E."/>
            <person name="Bayram O."/>
            <person name="Benocci T."/>
            <person name="Braus-Stromeyer S.A."/>
            <person name="Caldana C."/>
            <person name="Canovas D."/>
            <person name="Cerqueira G.C."/>
            <person name="Chen F."/>
            <person name="Chen W."/>
            <person name="Choi C."/>
            <person name="Clum A."/>
            <person name="Dos Santos R.A."/>
            <person name="Damasio A.R."/>
            <person name="Diallinas G."/>
            <person name="Emri T."/>
            <person name="Fekete E."/>
            <person name="Flipphi M."/>
            <person name="Freyberg S."/>
            <person name="Gallo A."/>
            <person name="Gournas C."/>
            <person name="Habgood R."/>
            <person name="Hainaut M."/>
            <person name="Harispe M.L."/>
            <person name="Henrissat B."/>
            <person name="Hilden K.S."/>
            <person name="Hope R."/>
            <person name="Hossain A."/>
            <person name="Karabika E."/>
            <person name="Karaffa L."/>
            <person name="Karanyi Z."/>
            <person name="Krasevec N."/>
            <person name="Kuo A."/>
            <person name="Kusch H."/>
            <person name="LaButti K."/>
            <person name="Lagendijk E.L."/>
            <person name="Lapidus A."/>
            <person name="Levasseur A."/>
            <person name="Lindquist E."/>
            <person name="Lipzen A."/>
            <person name="Logrieco A.F."/>
            <person name="MacCabe A."/>
            <person name="Maekelae M.R."/>
            <person name="Malavazi I."/>
            <person name="Melin P."/>
            <person name="Meyer V."/>
            <person name="Mielnichuk N."/>
            <person name="Miskei M."/>
            <person name="Molnar A.P."/>
            <person name="Mule G."/>
            <person name="Ngan C.Y."/>
            <person name="Orejas M."/>
            <person name="Orosz E."/>
            <person name="Ouedraogo J.P."/>
            <person name="Overkamp K.M."/>
            <person name="Park H.-S."/>
            <person name="Perrone G."/>
            <person name="Piumi F."/>
            <person name="Punt P.J."/>
            <person name="Ram A.F."/>
            <person name="Ramon A."/>
            <person name="Rauscher S."/>
            <person name="Record E."/>
            <person name="Riano-Pachon D.M."/>
            <person name="Robert V."/>
            <person name="Roehrig J."/>
            <person name="Ruller R."/>
            <person name="Salamov A."/>
            <person name="Salih N.S."/>
            <person name="Samson R.A."/>
            <person name="Sandor E."/>
            <person name="Sanguinetti M."/>
            <person name="Schuetze T."/>
            <person name="Sepcic K."/>
            <person name="Shelest E."/>
            <person name="Sherlock G."/>
            <person name="Sophianopoulou V."/>
            <person name="Squina F.M."/>
            <person name="Sun H."/>
            <person name="Susca A."/>
            <person name="Todd R.B."/>
            <person name="Tsang A."/>
            <person name="Unkles S.E."/>
            <person name="van de Wiele N."/>
            <person name="van Rossen-Uffink D."/>
            <person name="Oliveira J.V."/>
            <person name="Vesth T.C."/>
            <person name="Visser J."/>
            <person name="Yu J.-H."/>
            <person name="Zhou M."/>
            <person name="Andersen M.R."/>
            <person name="Archer D.B."/>
            <person name="Baker S.E."/>
            <person name="Benoit I."/>
            <person name="Brakhage A.A."/>
            <person name="Braus G.H."/>
            <person name="Fischer R."/>
            <person name="Frisvad J.C."/>
            <person name="Goldman G.H."/>
            <person name="Houbraken J."/>
            <person name="Oakley B."/>
            <person name="Pocsi I."/>
            <person name="Scazzocchio C."/>
            <person name="Seiboth B."/>
            <person name="vanKuyk P.A."/>
            <person name="Wortman J."/>
            <person name="Dyer P.S."/>
            <person name="Grigoriev I.V."/>
        </authorList>
    </citation>
    <scope>NUCLEOTIDE SEQUENCE [LARGE SCALE GENOMIC DNA]</scope>
    <source>
        <strain evidence="3">CBS 516.65</strain>
    </source>
</reference>
<evidence type="ECO:0000313" key="2">
    <source>
        <dbReference type="EMBL" id="OJJ86424.1"/>
    </source>
</evidence>
<dbReference type="AlphaFoldDB" id="A0A1L9VRB1"/>